<comment type="caution">
    <text evidence="10">The sequence shown here is derived from an EMBL/GenBank/DDBJ whole genome shotgun (WGS) entry which is preliminary data.</text>
</comment>
<keyword evidence="11" id="KW-1185">Reference proteome</keyword>
<dbReference type="Pfam" id="PF03169">
    <property type="entry name" value="OPT"/>
    <property type="match status" value="1"/>
</dbReference>
<dbReference type="InterPro" id="IPR004648">
    <property type="entry name" value="Oligpept_transpt"/>
</dbReference>
<evidence type="ECO:0000256" key="3">
    <source>
        <dbReference type="ARBA" id="ARBA00022448"/>
    </source>
</evidence>
<organism evidence="10 11">
    <name type="scientific">Capsicum annuum</name>
    <name type="common">Capsicum pepper</name>
    <dbReference type="NCBI Taxonomy" id="4072"/>
    <lineage>
        <taxon>Eukaryota</taxon>
        <taxon>Viridiplantae</taxon>
        <taxon>Streptophyta</taxon>
        <taxon>Embryophyta</taxon>
        <taxon>Tracheophyta</taxon>
        <taxon>Spermatophyta</taxon>
        <taxon>Magnoliopsida</taxon>
        <taxon>eudicotyledons</taxon>
        <taxon>Gunneridae</taxon>
        <taxon>Pentapetalae</taxon>
        <taxon>asterids</taxon>
        <taxon>lamiids</taxon>
        <taxon>Solanales</taxon>
        <taxon>Solanaceae</taxon>
        <taxon>Solanoideae</taxon>
        <taxon>Capsiceae</taxon>
        <taxon>Capsicum</taxon>
    </lineage>
</organism>
<dbReference type="PANTHER" id="PTHR22601">
    <property type="entry name" value="ISP4 LIKE PROTEIN"/>
    <property type="match status" value="1"/>
</dbReference>
<evidence type="ECO:0000256" key="9">
    <source>
        <dbReference type="SAM" id="Phobius"/>
    </source>
</evidence>
<dbReference type="EMBL" id="AYRZ02000002">
    <property type="protein sequence ID" value="PHT89279.1"/>
    <property type="molecule type" value="Genomic_DNA"/>
</dbReference>
<evidence type="ECO:0000256" key="4">
    <source>
        <dbReference type="ARBA" id="ARBA00022692"/>
    </source>
</evidence>
<dbReference type="GO" id="GO:0015031">
    <property type="term" value="P:protein transport"/>
    <property type="evidence" value="ECO:0007669"/>
    <property type="project" value="UniProtKB-KW"/>
</dbReference>
<dbReference type="AlphaFoldDB" id="A0A2G3A4V3"/>
<accession>A0A2G3A4V3</accession>
<comment type="subcellular location">
    <subcellularLocation>
        <location evidence="1">Membrane</location>
        <topology evidence="1">Multi-pass membrane protein</topology>
    </subcellularLocation>
</comment>
<feature type="transmembrane region" description="Helical" evidence="9">
    <location>
        <begin position="52"/>
        <end position="73"/>
    </location>
</feature>
<dbReference type="GO" id="GO:0016020">
    <property type="term" value="C:membrane"/>
    <property type="evidence" value="ECO:0007669"/>
    <property type="project" value="UniProtKB-SubCell"/>
</dbReference>
<keyword evidence="4 9" id="KW-0812">Transmembrane</keyword>
<dbReference type="Gramene" id="PHT89279">
    <property type="protein sequence ID" value="PHT89279"/>
    <property type="gene ID" value="T459_04392"/>
</dbReference>
<proteinExistence type="inferred from homology"/>
<dbReference type="InterPro" id="IPR004813">
    <property type="entry name" value="OPT"/>
</dbReference>
<name>A0A2G3A4V3_CAPAN</name>
<evidence type="ECO:0000256" key="5">
    <source>
        <dbReference type="ARBA" id="ARBA00022856"/>
    </source>
</evidence>
<protein>
    <submittedName>
        <fullName evidence="10">Uncharacterized protein</fullName>
    </submittedName>
</protein>
<reference evidence="10 11" key="1">
    <citation type="journal article" date="2014" name="Nat. Genet.">
        <title>Genome sequence of the hot pepper provides insights into the evolution of pungency in Capsicum species.</title>
        <authorList>
            <person name="Kim S."/>
            <person name="Park M."/>
            <person name="Yeom S.I."/>
            <person name="Kim Y.M."/>
            <person name="Lee J.M."/>
            <person name="Lee H.A."/>
            <person name="Seo E."/>
            <person name="Choi J."/>
            <person name="Cheong K."/>
            <person name="Kim K.T."/>
            <person name="Jung K."/>
            <person name="Lee G.W."/>
            <person name="Oh S.K."/>
            <person name="Bae C."/>
            <person name="Kim S.B."/>
            <person name="Lee H.Y."/>
            <person name="Kim S.Y."/>
            <person name="Kim M.S."/>
            <person name="Kang B.C."/>
            <person name="Jo Y.D."/>
            <person name="Yang H.B."/>
            <person name="Jeong H.J."/>
            <person name="Kang W.H."/>
            <person name="Kwon J.K."/>
            <person name="Shin C."/>
            <person name="Lim J.Y."/>
            <person name="Park J.H."/>
            <person name="Huh J.H."/>
            <person name="Kim J.S."/>
            <person name="Kim B.D."/>
            <person name="Cohen O."/>
            <person name="Paran I."/>
            <person name="Suh M.C."/>
            <person name="Lee S.B."/>
            <person name="Kim Y.K."/>
            <person name="Shin Y."/>
            <person name="Noh S.J."/>
            <person name="Park J."/>
            <person name="Seo Y.S."/>
            <person name="Kwon S.Y."/>
            <person name="Kim H.A."/>
            <person name="Park J.M."/>
            <person name="Kim H.J."/>
            <person name="Choi S.B."/>
            <person name="Bosland P.W."/>
            <person name="Reeves G."/>
            <person name="Jo S.H."/>
            <person name="Lee B.W."/>
            <person name="Cho H.T."/>
            <person name="Choi H.S."/>
            <person name="Lee M.S."/>
            <person name="Yu Y."/>
            <person name="Do Choi Y."/>
            <person name="Park B.S."/>
            <person name="van Deynze A."/>
            <person name="Ashrafi H."/>
            <person name="Hill T."/>
            <person name="Kim W.T."/>
            <person name="Pai H.S."/>
            <person name="Ahn H.K."/>
            <person name="Yeam I."/>
            <person name="Giovannoni J.J."/>
            <person name="Rose J.K."/>
            <person name="Sorensen I."/>
            <person name="Lee S.J."/>
            <person name="Kim R.W."/>
            <person name="Choi I.Y."/>
            <person name="Choi B.S."/>
            <person name="Lim J.S."/>
            <person name="Lee Y.H."/>
            <person name="Choi D."/>
        </authorList>
    </citation>
    <scope>NUCLEOTIDE SEQUENCE [LARGE SCALE GENOMIC DNA]</scope>
    <source>
        <strain evidence="11">cv. CM334</strain>
    </source>
</reference>
<evidence type="ECO:0000313" key="10">
    <source>
        <dbReference type="EMBL" id="PHT89279.1"/>
    </source>
</evidence>
<sequence length="80" mass="9205">MNQTHHHASLIGATGMMQTATVVNYTTWIIVGFLSGFVVYRYRPYWWQRHNYVISGALDASLAFVAILIYLFLGLEKYNC</sequence>
<keyword evidence="5" id="KW-0571">Peptide transport</keyword>
<keyword evidence="8 9" id="KW-0472">Membrane</keyword>
<evidence type="ECO:0000256" key="6">
    <source>
        <dbReference type="ARBA" id="ARBA00022927"/>
    </source>
</evidence>
<evidence type="ECO:0000256" key="7">
    <source>
        <dbReference type="ARBA" id="ARBA00022989"/>
    </source>
</evidence>
<keyword evidence="6" id="KW-0653">Protein transport</keyword>
<dbReference type="GO" id="GO:0035673">
    <property type="term" value="F:oligopeptide transmembrane transporter activity"/>
    <property type="evidence" value="ECO:0007669"/>
    <property type="project" value="InterPro"/>
</dbReference>
<evidence type="ECO:0000256" key="8">
    <source>
        <dbReference type="ARBA" id="ARBA00023136"/>
    </source>
</evidence>
<keyword evidence="3" id="KW-0813">Transport</keyword>
<evidence type="ECO:0000256" key="1">
    <source>
        <dbReference type="ARBA" id="ARBA00004141"/>
    </source>
</evidence>
<reference evidence="10 11" key="2">
    <citation type="journal article" date="2017" name="Genome Biol.">
        <title>New reference genome sequences of hot pepper reveal the massive evolution of plant disease-resistance genes by retroduplication.</title>
        <authorList>
            <person name="Kim S."/>
            <person name="Park J."/>
            <person name="Yeom S.I."/>
            <person name="Kim Y.M."/>
            <person name="Seo E."/>
            <person name="Kim K.T."/>
            <person name="Kim M.S."/>
            <person name="Lee J.M."/>
            <person name="Cheong K."/>
            <person name="Shin H.S."/>
            <person name="Kim S.B."/>
            <person name="Han K."/>
            <person name="Lee J."/>
            <person name="Park M."/>
            <person name="Lee H.A."/>
            <person name="Lee H.Y."/>
            <person name="Lee Y."/>
            <person name="Oh S."/>
            <person name="Lee J.H."/>
            <person name="Choi E."/>
            <person name="Choi E."/>
            <person name="Lee S.E."/>
            <person name="Jeon J."/>
            <person name="Kim H."/>
            <person name="Choi G."/>
            <person name="Song H."/>
            <person name="Lee J."/>
            <person name="Lee S.C."/>
            <person name="Kwon J.K."/>
            <person name="Lee H.Y."/>
            <person name="Koo N."/>
            <person name="Hong Y."/>
            <person name="Kim R.W."/>
            <person name="Kang W.H."/>
            <person name="Huh J.H."/>
            <person name="Kang B.C."/>
            <person name="Yang T.J."/>
            <person name="Lee Y.H."/>
            <person name="Bennetzen J.L."/>
            <person name="Choi D."/>
        </authorList>
    </citation>
    <scope>NUCLEOTIDE SEQUENCE [LARGE SCALE GENOMIC DNA]</scope>
    <source>
        <strain evidence="11">cv. CM334</strain>
    </source>
</reference>
<dbReference type="Proteomes" id="UP000222542">
    <property type="component" value="Unassembled WGS sequence"/>
</dbReference>
<gene>
    <name evidence="10" type="ORF">T459_04392</name>
</gene>
<comment type="similarity">
    <text evidence="2">Belongs to the oligopeptide OPT transporter (TC 2.A.67.1) family.</text>
</comment>
<feature type="transmembrane region" description="Helical" evidence="9">
    <location>
        <begin position="22"/>
        <end position="40"/>
    </location>
</feature>
<evidence type="ECO:0000313" key="11">
    <source>
        <dbReference type="Proteomes" id="UP000222542"/>
    </source>
</evidence>
<keyword evidence="7 9" id="KW-1133">Transmembrane helix</keyword>
<evidence type="ECO:0000256" key="2">
    <source>
        <dbReference type="ARBA" id="ARBA00005484"/>
    </source>
</evidence>